<comment type="similarity">
    <text evidence="2 5">Belongs to the aldehyde dehydrogenase family.</text>
</comment>
<evidence type="ECO:0000256" key="4">
    <source>
        <dbReference type="PROSITE-ProRule" id="PRU10007"/>
    </source>
</evidence>
<comment type="caution">
    <text evidence="7">The sequence shown here is derived from an EMBL/GenBank/DDBJ whole genome shotgun (WGS) entry which is preliminary data.</text>
</comment>
<dbReference type="GeneID" id="87923150"/>
<dbReference type="EMBL" id="JAWRVG010000041">
    <property type="protein sequence ID" value="KAK4065850.1"/>
    <property type="molecule type" value="Genomic_DNA"/>
</dbReference>
<evidence type="ECO:0000256" key="5">
    <source>
        <dbReference type="RuleBase" id="RU003345"/>
    </source>
</evidence>
<dbReference type="InterPro" id="IPR050740">
    <property type="entry name" value="Aldehyde_DH_Superfamily"/>
</dbReference>
<dbReference type="Pfam" id="PF00171">
    <property type="entry name" value="Aldedh"/>
    <property type="match status" value="1"/>
</dbReference>
<dbReference type="InterPro" id="IPR015590">
    <property type="entry name" value="Aldehyde_DH_dom"/>
</dbReference>
<dbReference type="InterPro" id="IPR016161">
    <property type="entry name" value="Ald_DH/histidinol_DH"/>
</dbReference>
<dbReference type="CDD" id="cd07103">
    <property type="entry name" value="ALDH_F5_SSADH_GabD"/>
    <property type="match status" value="1"/>
</dbReference>
<dbReference type="RefSeq" id="XP_062752595.1">
    <property type="nucleotide sequence ID" value="XM_062903245.1"/>
</dbReference>
<proteinExistence type="inferred from homology"/>
<comment type="pathway">
    <text evidence="1">Amino-acid degradation; 4-aminobutanoate degradation.</text>
</comment>
<dbReference type="GO" id="GO:0005737">
    <property type="term" value="C:cytoplasm"/>
    <property type="evidence" value="ECO:0007669"/>
    <property type="project" value="TreeGrafter"/>
</dbReference>
<dbReference type="InterPro" id="IPR016163">
    <property type="entry name" value="Ald_DH_C"/>
</dbReference>
<dbReference type="FunFam" id="3.40.309.10:FF:000004">
    <property type="entry name" value="Succinate-semialdehyde dehydrogenase I"/>
    <property type="match status" value="1"/>
</dbReference>
<reference evidence="7" key="1">
    <citation type="submission" date="2023-11" db="EMBL/GenBank/DDBJ databases">
        <title>The genome sequences of three competitors of mushroom-forming fungi.</title>
        <authorList>
            <person name="Beijen E."/>
            <person name="Ohm R.A."/>
        </authorList>
    </citation>
    <scope>NUCLEOTIDE SEQUENCE</scope>
    <source>
        <strain evidence="7">CBS 100526</strain>
    </source>
</reference>
<dbReference type="AlphaFoldDB" id="A0AAE1J0K9"/>
<evidence type="ECO:0000256" key="3">
    <source>
        <dbReference type="ARBA" id="ARBA00023002"/>
    </source>
</evidence>
<evidence type="ECO:0000256" key="2">
    <source>
        <dbReference type="ARBA" id="ARBA00009986"/>
    </source>
</evidence>
<dbReference type="PROSITE" id="PS00687">
    <property type="entry name" value="ALDEHYDE_DEHYDR_GLU"/>
    <property type="match status" value="1"/>
</dbReference>
<dbReference type="InterPro" id="IPR029510">
    <property type="entry name" value="Ald_DH_CS_GLU"/>
</dbReference>
<feature type="active site" evidence="4">
    <location>
        <position position="255"/>
    </location>
</feature>
<dbReference type="PANTHER" id="PTHR43353:SF5">
    <property type="entry name" value="SUCCINATE-SEMIALDEHYDE DEHYDROGENASE, MITOCHONDRIAL"/>
    <property type="match status" value="1"/>
</dbReference>
<gene>
    <name evidence="7" type="ORF">Triagg1_8402</name>
</gene>
<dbReference type="GO" id="GO:0009450">
    <property type="term" value="P:gamma-aminobutyric acid catabolic process"/>
    <property type="evidence" value="ECO:0007669"/>
    <property type="project" value="TreeGrafter"/>
</dbReference>
<organism evidence="7 8">
    <name type="scientific">Trichoderma aggressivum f. europaeum</name>
    <dbReference type="NCBI Taxonomy" id="173218"/>
    <lineage>
        <taxon>Eukaryota</taxon>
        <taxon>Fungi</taxon>
        <taxon>Dikarya</taxon>
        <taxon>Ascomycota</taxon>
        <taxon>Pezizomycotina</taxon>
        <taxon>Sordariomycetes</taxon>
        <taxon>Hypocreomycetidae</taxon>
        <taxon>Hypocreales</taxon>
        <taxon>Hypocreaceae</taxon>
        <taxon>Trichoderma</taxon>
    </lineage>
</organism>
<dbReference type="GO" id="GO:0004777">
    <property type="term" value="F:succinate-semialdehyde dehydrogenase (NAD+) activity"/>
    <property type="evidence" value="ECO:0007669"/>
    <property type="project" value="TreeGrafter"/>
</dbReference>
<sequence length="485" mass="51671">MAHADLVDQAINRLKNEPLFTGLAFIDGHWVEKKNKFEVLEPATEKILGHVANCDLADFQRAIESAHDAQRVFFRGSTAQSRGIANAAAVATILSLENGKPIAESLGEIVFAASFVSWFAEEAPRVYGTTIPSQQANTNVWTIKEPVGVCGIITPWNFPAAMITRKVAPALAVGCSVVIKPPSETPFTCLALTKLALEAGFPQAVIQVCPTKDRQAATDLATNPLVNKLSFTGSTGVGKMLAKLAAGTLKRVSLELGGNAPFIVFDDADIDAAVDGAIFSKFRGSGQTCICANRILVQNTVVREFTQKLVQKVASFKLGIGLDSATTQGPLVNQSAVTKVQSHIEDAVSKGAVVEIGGSSTVGEGFFFQPTVLSRVTEDMRVTSEETFGPLAAIFSFETEQDAVRLANHTEFGLAGYFFSRDVNRVMRVASELQVGMVGVNTGKISGCETPFGGVKESGYGREGSLHGIDEYITIKAITLGNVHL</sequence>
<dbReference type="Proteomes" id="UP001273209">
    <property type="component" value="Unassembled WGS sequence"/>
</dbReference>
<feature type="domain" description="Aldehyde dehydrogenase" evidence="6">
    <location>
        <begin position="30"/>
        <end position="478"/>
    </location>
</feature>
<evidence type="ECO:0000313" key="7">
    <source>
        <dbReference type="EMBL" id="KAK4065850.1"/>
    </source>
</evidence>
<dbReference type="FunFam" id="3.40.605.10:FF:000007">
    <property type="entry name" value="NAD/NADP-dependent betaine aldehyde dehydrogenase"/>
    <property type="match status" value="1"/>
</dbReference>
<dbReference type="Gene3D" id="3.40.605.10">
    <property type="entry name" value="Aldehyde Dehydrogenase, Chain A, domain 1"/>
    <property type="match status" value="1"/>
</dbReference>
<dbReference type="Gene3D" id="3.40.309.10">
    <property type="entry name" value="Aldehyde Dehydrogenase, Chain A, domain 2"/>
    <property type="match status" value="1"/>
</dbReference>
<evidence type="ECO:0000313" key="8">
    <source>
        <dbReference type="Proteomes" id="UP001273209"/>
    </source>
</evidence>
<dbReference type="InterPro" id="IPR016162">
    <property type="entry name" value="Ald_DH_N"/>
</dbReference>
<dbReference type="SUPFAM" id="SSF53720">
    <property type="entry name" value="ALDH-like"/>
    <property type="match status" value="1"/>
</dbReference>
<name>A0AAE1J0K9_9HYPO</name>
<evidence type="ECO:0000256" key="1">
    <source>
        <dbReference type="ARBA" id="ARBA00005176"/>
    </source>
</evidence>
<dbReference type="PANTHER" id="PTHR43353">
    <property type="entry name" value="SUCCINATE-SEMIALDEHYDE DEHYDROGENASE, MITOCHONDRIAL"/>
    <property type="match status" value="1"/>
</dbReference>
<protein>
    <recommendedName>
        <fullName evidence="6">Aldehyde dehydrogenase domain-containing protein</fullName>
    </recommendedName>
</protein>
<keyword evidence="8" id="KW-1185">Reference proteome</keyword>
<keyword evidence="3 5" id="KW-0560">Oxidoreductase</keyword>
<evidence type="ECO:0000259" key="6">
    <source>
        <dbReference type="Pfam" id="PF00171"/>
    </source>
</evidence>
<accession>A0AAE1J0K9</accession>